<sequence>MSHQLENAKNLYLRGIRDGEIKEVHENYMGVSYTQHSTGVPDEKEGFAAFFEDFFKRNPKREINIVRAIEDGNFVFVHVHQKLNDGEAEWVTADIFRSDENGRIVEHWDVIDAYPKTIGQTDPIYADFELTDLDKTEDNKKIVRRFLVNVLQNGEIEKFDDYVAADLIQHNQEIAQGGAAYKDYLVDKAVDYDFVFKVIGQGDYVVAYSKVWIAGQDYAHFDIYRLKDGKIVEHWDNKEVMPEKKDLTNLGKF</sequence>
<dbReference type="SUPFAM" id="SSF54427">
    <property type="entry name" value="NTF2-like"/>
    <property type="match status" value="2"/>
</dbReference>
<feature type="domain" description="SnoaL-like" evidence="1">
    <location>
        <begin position="35"/>
        <end position="107"/>
    </location>
</feature>
<feature type="domain" description="SnoaL-like" evidence="1">
    <location>
        <begin position="143"/>
        <end position="234"/>
    </location>
</feature>
<protein>
    <submittedName>
        <fullName evidence="2">Polyketide cyclase</fullName>
    </submittedName>
</protein>
<dbReference type="PATRIC" id="fig|1214179.4.peg.1639"/>
<dbReference type="GO" id="GO:0030638">
    <property type="term" value="P:polyketide metabolic process"/>
    <property type="evidence" value="ECO:0007669"/>
    <property type="project" value="InterPro"/>
</dbReference>
<evidence type="ECO:0000313" key="3">
    <source>
        <dbReference type="Proteomes" id="UP000028185"/>
    </source>
</evidence>
<reference evidence="2 3" key="1">
    <citation type="journal article" date="2014" name="Genome Announc.">
        <title>Whole-Genome Sequence of Streptococcus suis Serotype 4 Reference Strain 6407.</title>
        <authorList>
            <person name="Wang K."/>
            <person name="Chen J."/>
            <person name="Yao H."/>
            <person name="Lu C."/>
        </authorList>
    </citation>
    <scope>NUCLEOTIDE SEQUENCE [LARGE SCALE GENOMIC DNA]</scope>
    <source>
        <strain evidence="2">6407</strain>
    </source>
</reference>
<dbReference type="InterPro" id="IPR037401">
    <property type="entry name" value="SnoaL-like"/>
</dbReference>
<dbReference type="Proteomes" id="UP000028185">
    <property type="component" value="Chromosome"/>
</dbReference>
<dbReference type="PANTHER" id="PTHR38436:SF1">
    <property type="entry name" value="ESTER CYCLASE"/>
    <property type="match status" value="1"/>
</dbReference>
<evidence type="ECO:0000259" key="1">
    <source>
        <dbReference type="Pfam" id="PF12680"/>
    </source>
</evidence>
<name>A0A075SKU7_STRSU</name>
<organism evidence="2 3">
    <name type="scientific">Streptococcus suis 6407</name>
    <dbReference type="NCBI Taxonomy" id="1214179"/>
    <lineage>
        <taxon>Bacteria</taxon>
        <taxon>Bacillati</taxon>
        <taxon>Bacillota</taxon>
        <taxon>Bacilli</taxon>
        <taxon>Lactobacillales</taxon>
        <taxon>Streptococcaceae</taxon>
        <taxon>Streptococcus</taxon>
    </lineage>
</organism>
<dbReference type="Pfam" id="PF12680">
    <property type="entry name" value="SnoaL_2"/>
    <property type="match status" value="2"/>
</dbReference>
<dbReference type="InterPro" id="IPR032710">
    <property type="entry name" value="NTF2-like_dom_sf"/>
</dbReference>
<dbReference type="AlphaFoldDB" id="A0A075SKU7"/>
<dbReference type="EMBL" id="CP008921">
    <property type="protein sequence ID" value="AIG44016.1"/>
    <property type="molecule type" value="Genomic_DNA"/>
</dbReference>
<proteinExistence type="predicted"/>
<dbReference type="HOGENOM" id="CLU_073327_1_0_9"/>
<dbReference type="RefSeq" id="WP_024381622.1">
    <property type="nucleotide sequence ID" value="NZ_ALLE01000013.1"/>
</dbReference>
<gene>
    <name evidence="2" type="ORF">ID09_08295</name>
</gene>
<evidence type="ECO:0000313" key="2">
    <source>
        <dbReference type="EMBL" id="AIG44016.1"/>
    </source>
</evidence>
<dbReference type="PANTHER" id="PTHR38436">
    <property type="entry name" value="POLYKETIDE CYCLASE SNOAL-LIKE DOMAIN"/>
    <property type="match status" value="1"/>
</dbReference>
<dbReference type="Gene3D" id="3.10.450.50">
    <property type="match status" value="2"/>
</dbReference>
<accession>A0A075SKU7</accession>
<dbReference type="InterPro" id="IPR009959">
    <property type="entry name" value="Cyclase_SnoaL-like"/>
</dbReference>